<gene>
    <name evidence="1" type="ORF">NYR02_11120</name>
</gene>
<dbReference type="Proteomes" id="UP001147830">
    <property type="component" value="Unassembled WGS sequence"/>
</dbReference>
<name>A0A9X2WG79_9GAMM</name>
<dbReference type="EMBL" id="JAOANI010000019">
    <property type="protein sequence ID" value="MCT7359576.1"/>
    <property type="molecule type" value="Genomic_DNA"/>
</dbReference>
<keyword evidence="2" id="KW-1185">Reference proteome</keyword>
<organism evidence="1 2">
    <name type="scientific">Thalassolituus pacificus</name>
    <dbReference type="NCBI Taxonomy" id="2975440"/>
    <lineage>
        <taxon>Bacteria</taxon>
        <taxon>Pseudomonadati</taxon>
        <taxon>Pseudomonadota</taxon>
        <taxon>Gammaproteobacteria</taxon>
        <taxon>Oceanospirillales</taxon>
        <taxon>Oceanospirillaceae</taxon>
        <taxon>Thalassolituus</taxon>
    </lineage>
</organism>
<evidence type="ECO:0000313" key="1">
    <source>
        <dbReference type="EMBL" id="MCT7359576.1"/>
    </source>
</evidence>
<accession>A0A9X2WG79</accession>
<dbReference type="RefSeq" id="WP_260976442.1">
    <property type="nucleotide sequence ID" value="NZ_JAOANI010000019.1"/>
</dbReference>
<reference evidence="1" key="1">
    <citation type="journal article" date="2022" name="Front. Microbiol.">
        <title>Genome-based taxonomic rearrangement of Oceanobacter-related bacteria including the description of Thalassolituus hydrocarbonoclasticus sp. nov. and Thalassolituus pacificus sp. nov. and emended description of the genus Thalassolituus.</title>
        <authorList>
            <person name="Dong C."/>
            <person name="Wei L."/>
            <person name="Wang J."/>
            <person name="Lai Q."/>
            <person name="Huang Z."/>
            <person name="Shao Z."/>
        </authorList>
    </citation>
    <scope>NUCLEOTIDE SEQUENCE</scope>
    <source>
        <strain evidence="1">59MF3M-4</strain>
    </source>
</reference>
<reference evidence="1" key="2">
    <citation type="submission" date="2022-08" db="EMBL/GenBank/DDBJ databases">
        <authorList>
            <person name="Dong C."/>
        </authorList>
    </citation>
    <scope>NUCLEOTIDE SEQUENCE</scope>
    <source>
        <strain evidence="1">59MF3M-4</strain>
    </source>
</reference>
<dbReference type="AlphaFoldDB" id="A0A9X2WG79"/>
<proteinExistence type="predicted"/>
<evidence type="ECO:0000313" key="2">
    <source>
        <dbReference type="Proteomes" id="UP001147830"/>
    </source>
</evidence>
<protein>
    <submittedName>
        <fullName evidence="1">Uncharacterized protein</fullName>
    </submittedName>
</protein>
<comment type="caution">
    <text evidence="1">The sequence shown here is derived from an EMBL/GenBank/DDBJ whole genome shotgun (WGS) entry which is preliminary data.</text>
</comment>
<sequence length="217" mass="24711">MLFRKAQVITLVIALNGCASIPPEAPELSSELGRRISAIEESNVVLLHRFFDQKRKAVDKFVEDEWVPEFADQFFSDTKMVTAWNTIVSENNKADRLRFITMAGPKLQKRINQKRLELIKPLDELERRIEASIRGEYTQVKAMNNSITSFLLSASKVAEARNRYLEMAGVQDEKIGQLIDKTDDAVSDLLGQAINVRDKAGRAEEFLNKVREIRDSI</sequence>